<proteinExistence type="predicted"/>
<protein>
    <submittedName>
        <fullName evidence="3">Uncharacterized protein</fullName>
    </submittedName>
</protein>
<evidence type="ECO:0000313" key="3">
    <source>
        <dbReference type="EMBL" id="KAF9499284.1"/>
    </source>
</evidence>
<feature type="compositionally biased region" description="Polar residues" evidence="2">
    <location>
        <begin position="605"/>
        <end position="616"/>
    </location>
</feature>
<name>A0A9P6DIF9_PLEER</name>
<dbReference type="EMBL" id="MU154533">
    <property type="protein sequence ID" value="KAF9499284.1"/>
    <property type="molecule type" value="Genomic_DNA"/>
</dbReference>
<reference evidence="3" key="1">
    <citation type="submission" date="2020-11" db="EMBL/GenBank/DDBJ databases">
        <authorList>
            <consortium name="DOE Joint Genome Institute"/>
            <person name="Ahrendt S."/>
            <person name="Riley R."/>
            <person name="Andreopoulos W."/>
            <person name="Labutti K."/>
            <person name="Pangilinan J."/>
            <person name="Ruiz-Duenas F.J."/>
            <person name="Barrasa J.M."/>
            <person name="Sanchez-Garcia M."/>
            <person name="Camarero S."/>
            <person name="Miyauchi S."/>
            <person name="Serrano A."/>
            <person name="Linde D."/>
            <person name="Babiker R."/>
            <person name="Drula E."/>
            <person name="Ayuso-Fernandez I."/>
            <person name="Pacheco R."/>
            <person name="Padilla G."/>
            <person name="Ferreira P."/>
            <person name="Barriuso J."/>
            <person name="Kellner H."/>
            <person name="Castanera R."/>
            <person name="Alfaro M."/>
            <person name="Ramirez L."/>
            <person name="Pisabarro A.G."/>
            <person name="Kuo A."/>
            <person name="Tritt A."/>
            <person name="Lipzen A."/>
            <person name="He G."/>
            <person name="Yan M."/>
            <person name="Ng V."/>
            <person name="Cullen D."/>
            <person name="Martin F."/>
            <person name="Rosso M.-N."/>
            <person name="Henrissat B."/>
            <person name="Hibbett D."/>
            <person name="Martinez A.T."/>
            <person name="Grigoriev I.V."/>
        </authorList>
    </citation>
    <scope>NUCLEOTIDE SEQUENCE</scope>
    <source>
        <strain evidence="3">ATCC 90797</strain>
    </source>
</reference>
<dbReference type="Proteomes" id="UP000807025">
    <property type="component" value="Unassembled WGS sequence"/>
</dbReference>
<comment type="caution">
    <text evidence="3">The sequence shown here is derived from an EMBL/GenBank/DDBJ whole genome shotgun (WGS) entry which is preliminary data.</text>
</comment>
<feature type="region of interest" description="Disordered" evidence="2">
    <location>
        <begin position="595"/>
        <end position="621"/>
    </location>
</feature>
<feature type="coiled-coil region" evidence="1">
    <location>
        <begin position="399"/>
        <end position="446"/>
    </location>
</feature>
<feature type="region of interest" description="Disordered" evidence="2">
    <location>
        <begin position="653"/>
        <end position="681"/>
    </location>
</feature>
<feature type="region of interest" description="Disordered" evidence="2">
    <location>
        <begin position="698"/>
        <end position="729"/>
    </location>
</feature>
<evidence type="ECO:0000256" key="2">
    <source>
        <dbReference type="SAM" id="MobiDB-lite"/>
    </source>
</evidence>
<organism evidence="3 4">
    <name type="scientific">Pleurotus eryngii</name>
    <name type="common">Boletus of the steppes</name>
    <dbReference type="NCBI Taxonomy" id="5323"/>
    <lineage>
        <taxon>Eukaryota</taxon>
        <taxon>Fungi</taxon>
        <taxon>Dikarya</taxon>
        <taxon>Basidiomycota</taxon>
        <taxon>Agaricomycotina</taxon>
        <taxon>Agaricomycetes</taxon>
        <taxon>Agaricomycetidae</taxon>
        <taxon>Agaricales</taxon>
        <taxon>Pleurotineae</taxon>
        <taxon>Pleurotaceae</taxon>
        <taxon>Pleurotus</taxon>
    </lineage>
</organism>
<feature type="compositionally biased region" description="Basic and acidic residues" evidence="2">
    <location>
        <begin position="595"/>
        <end position="604"/>
    </location>
</feature>
<keyword evidence="4" id="KW-1185">Reference proteome</keyword>
<accession>A0A9P6DIF9</accession>
<evidence type="ECO:0000256" key="1">
    <source>
        <dbReference type="SAM" id="Coils"/>
    </source>
</evidence>
<keyword evidence="1" id="KW-0175">Coiled coil</keyword>
<feature type="compositionally biased region" description="Pro residues" evidence="2">
    <location>
        <begin position="130"/>
        <end position="140"/>
    </location>
</feature>
<feature type="region of interest" description="Disordered" evidence="2">
    <location>
        <begin position="41"/>
        <end position="158"/>
    </location>
</feature>
<feature type="compositionally biased region" description="Pro residues" evidence="2">
    <location>
        <begin position="102"/>
        <end position="118"/>
    </location>
</feature>
<sequence length="763" mass="83120">MDTFICASVAVASAALLPCRTAFFSSSNPCAEGIPTVHAKPGVKPHEWQSGFPMLDRQDSFESEDQQPPPSDGSEFNEHSLPPFDSPNAKEKSPPLVDSEFAPPPAELPPLPDQPSPCPAHSSGSDDKPPLSPAELPPLPNGSESNEQSPPVVDSEFTPAADDSLTLQAMIPHGKCNIPSIPGSPKCNPDDVKALEEPPNDIEAEKFTEAGPVSPGPNLIQIPIDTYTHLLDQMMHIFSHLHVSPPPALPAAVAPAIQQGYFPQEPDVLRVVESFKASSKALQGYLQGAKRTMANLAETLERSTHSFVSQALQEELHGAKCIIANLAETLECCAKSNVASIITRQQAMEMDIATLKKETSSLHDRRMAITLEENRGGEGSDLRQCLETQFKVKENSFALEKQELELQVAQLNKAQKQAAQQNNQMTRELKYLRRDYEAEVQKLEIRSAVTHAEAIQCVELLITENKVLWAQNSEITSIAVNQASKFSTYYIFFKADDCRLAACNLRERASRRNDLGLGKGEIHPKVVTKEAEVQAGRSSDVPLCLPQAILHQGVQTDETPVVSVEAKAQAGGSKDTHRTQSSKGVQAEVVHFESEPEMHMDRSSDPSFQSPLSIDTSQDEGALTEEILIVSGEREDGCDDTAPQLPSTSLELPTVEAHGPSHDSDGAQNGTHTPLLSPPQTPAFRAFRFMPLTPPLHDRSLIGPLSPMSPLSSSPENSPVRRNVKPSESTTLQPACSRYIVVFNLQTSDDLALIYRRKFDVKA</sequence>
<dbReference type="AlphaFoldDB" id="A0A9P6DIF9"/>
<evidence type="ECO:0000313" key="4">
    <source>
        <dbReference type="Proteomes" id="UP000807025"/>
    </source>
</evidence>
<feature type="compositionally biased region" description="Low complexity" evidence="2">
    <location>
        <begin position="701"/>
        <end position="718"/>
    </location>
</feature>
<dbReference type="OrthoDB" id="10524413at2759"/>
<gene>
    <name evidence="3" type="ORF">BDN71DRAFT_1586995</name>
</gene>
<feature type="region of interest" description="Disordered" evidence="2">
    <location>
        <begin position="567"/>
        <end position="586"/>
    </location>
</feature>